<dbReference type="InterPro" id="IPR043426">
    <property type="entry name" value="MltB-like"/>
</dbReference>
<name>A0A6L7GWW5_9ACTN</name>
<evidence type="ECO:0000313" key="4">
    <source>
        <dbReference type="Proteomes" id="UP000475545"/>
    </source>
</evidence>
<dbReference type="Pfam" id="PF13406">
    <property type="entry name" value="SLT_2"/>
    <property type="match status" value="1"/>
</dbReference>
<accession>A0A6L7GWW5</accession>
<dbReference type="SUPFAM" id="SSF53955">
    <property type="entry name" value="Lysozyme-like"/>
    <property type="match status" value="1"/>
</dbReference>
<reference evidence="3 4" key="1">
    <citation type="submission" date="2019-11" db="EMBL/GenBank/DDBJ databases">
        <title>Gordonia sp. nov., a novel actinobacterium isolated from mangrove soil in Hainan.</title>
        <authorList>
            <person name="Huang X."/>
            <person name="Xie Y."/>
            <person name="Chu X."/>
            <person name="Xiao K."/>
        </authorList>
    </citation>
    <scope>NUCLEOTIDE SEQUENCE [LARGE SCALE GENOMIC DNA]</scope>
    <source>
        <strain evidence="3 4">HNM0687</strain>
    </source>
</reference>
<evidence type="ECO:0000313" key="3">
    <source>
        <dbReference type="EMBL" id="MXP23997.1"/>
    </source>
</evidence>
<dbReference type="InterPro" id="IPR031304">
    <property type="entry name" value="SLT_2"/>
</dbReference>
<dbReference type="GO" id="GO:0008933">
    <property type="term" value="F:peptidoglycan lytic transglycosylase activity"/>
    <property type="evidence" value="ECO:0007669"/>
    <property type="project" value="TreeGrafter"/>
</dbReference>
<organism evidence="3 4">
    <name type="scientific">Gordonia mangrovi</name>
    <dbReference type="NCBI Taxonomy" id="2665643"/>
    <lineage>
        <taxon>Bacteria</taxon>
        <taxon>Bacillati</taxon>
        <taxon>Actinomycetota</taxon>
        <taxon>Actinomycetes</taxon>
        <taxon>Mycobacteriales</taxon>
        <taxon>Gordoniaceae</taxon>
        <taxon>Gordonia</taxon>
    </lineage>
</organism>
<feature type="compositionally biased region" description="Pro residues" evidence="1">
    <location>
        <begin position="99"/>
        <end position="117"/>
    </location>
</feature>
<evidence type="ECO:0000259" key="2">
    <source>
        <dbReference type="Pfam" id="PF13406"/>
    </source>
</evidence>
<feature type="region of interest" description="Disordered" evidence="1">
    <location>
        <begin position="10"/>
        <end position="45"/>
    </location>
</feature>
<feature type="compositionally biased region" description="Basic residues" evidence="1">
    <location>
        <begin position="31"/>
        <end position="42"/>
    </location>
</feature>
<sequence length="290" mass="29729">MSLSARLIRLGKHSAPRSSPLAGSAGSTPARSRRSHRSRSHRTPWLAATVVPLGVLAAAATTTAGAGQSAAPLASSVDPIATPAPNPPPADAAASPTKAQPPAPPVAPAPPPPPTPPVSVTSGAVPEVNYAAYRDAAQAMSHTDPGCGIAWSTIAGIGRVESHHANNGDVNPATGDLRAPIYGPTLNGTLAGNEVITDTDGGALDGDSRYDRAVGSMQFLPSTWEIYAADGNGDGKADPQNVFDAALTTATYLCDDHGDLRDPHTQVSAILRYNNSMDYVDDVLGYARTY</sequence>
<proteinExistence type="predicted"/>
<dbReference type="Gene3D" id="1.10.530.10">
    <property type="match status" value="1"/>
</dbReference>
<feature type="region of interest" description="Disordered" evidence="1">
    <location>
        <begin position="76"/>
        <end position="122"/>
    </location>
</feature>
<gene>
    <name evidence="3" type="ORF">GIY30_21900</name>
</gene>
<dbReference type="Proteomes" id="UP000475545">
    <property type="component" value="Unassembled WGS sequence"/>
</dbReference>
<dbReference type="PANTHER" id="PTHR30163:SF8">
    <property type="entry name" value="LYTIC MUREIN TRANSGLYCOSYLASE"/>
    <property type="match status" value="1"/>
</dbReference>
<dbReference type="AlphaFoldDB" id="A0A6L7GWW5"/>
<dbReference type="PANTHER" id="PTHR30163">
    <property type="entry name" value="MEMBRANE-BOUND LYTIC MUREIN TRANSGLYCOSYLASE B"/>
    <property type="match status" value="1"/>
</dbReference>
<dbReference type="InterPro" id="IPR023346">
    <property type="entry name" value="Lysozyme-like_dom_sf"/>
</dbReference>
<dbReference type="CDD" id="cd13399">
    <property type="entry name" value="Slt35-like"/>
    <property type="match status" value="1"/>
</dbReference>
<dbReference type="EMBL" id="WMBR01000007">
    <property type="protein sequence ID" value="MXP23997.1"/>
    <property type="molecule type" value="Genomic_DNA"/>
</dbReference>
<feature type="domain" description="Transglycosylase SLT" evidence="2">
    <location>
        <begin position="213"/>
        <end position="254"/>
    </location>
</feature>
<comment type="caution">
    <text evidence="3">The sequence shown here is derived from an EMBL/GenBank/DDBJ whole genome shotgun (WGS) entry which is preliminary data.</text>
</comment>
<protein>
    <submittedName>
        <fullName evidence="3">Murein transglycosylase</fullName>
    </submittedName>
</protein>
<dbReference type="GO" id="GO:0009253">
    <property type="term" value="P:peptidoglycan catabolic process"/>
    <property type="evidence" value="ECO:0007669"/>
    <property type="project" value="TreeGrafter"/>
</dbReference>
<evidence type="ECO:0000256" key="1">
    <source>
        <dbReference type="SAM" id="MobiDB-lite"/>
    </source>
</evidence>
<keyword evidence="4" id="KW-1185">Reference proteome</keyword>